<name>A0A0G0LQQ1_UNCC2</name>
<dbReference type="Proteomes" id="UP000034207">
    <property type="component" value="Unassembled WGS sequence"/>
</dbReference>
<sequence length="59" mass="6705">MFKKEKIRDKIVEEKNHLSVFEGFKFGFGFFVAILTGILIVAALVYLFTNIFKATGIGF</sequence>
<keyword evidence="1" id="KW-1133">Transmembrane helix</keyword>
<gene>
    <name evidence="2" type="ORF">UT18_C0021G0011</name>
</gene>
<dbReference type="EMBL" id="LBVV01000021">
    <property type="protein sequence ID" value="KKQ93387.1"/>
    <property type="molecule type" value="Genomic_DNA"/>
</dbReference>
<organism evidence="2 3">
    <name type="scientific">candidate division CPR2 bacterium GW2011_GWC2_39_10</name>
    <dbReference type="NCBI Taxonomy" id="1618345"/>
    <lineage>
        <taxon>Bacteria</taxon>
        <taxon>Bacteria division CPR2</taxon>
    </lineage>
</organism>
<keyword evidence="1" id="KW-0472">Membrane</keyword>
<evidence type="ECO:0000256" key="1">
    <source>
        <dbReference type="SAM" id="Phobius"/>
    </source>
</evidence>
<evidence type="ECO:0000313" key="3">
    <source>
        <dbReference type="Proteomes" id="UP000034207"/>
    </source>
</evidence>
<dbReference type="AlphaFoldDB" id="A0A0G0LQQ1"/>
<evidence type="ECO:0000313" key="2">
    <source>
        <dbReference type="EMBL" id="KKQ93387.1"/>
    </source>
</evidence>
<proteinExistence type="predicted"/>
<keyword evidence="1" id="KW-0812">Transmembrane</keyword>
<dbReference type="STRING" id="1618345.UT18_C0021G0011"/>
<accession>A0A0G0LQQ1</accession>
<reference evidence="2 3" key="1">
    <citation type="journal article" date="2015" name="Nature">
        <title>rRNA introns, odd ribosomes, and small enigmatic genomes across a large radiation of phyla.</title>
        <authorList>
            <person name="Brown C.T."/>
            <person name="Hug L.A."/>
            <person name="Thomas B.C."/>
            <person name="Sharon I."/>
            <person name="Castelle C.J."/>
            <person name="Singh A."/>
            <person name="Wilkins M.J."/>
            <person name="Williams K.H."/>
            <person name="Banfield J.F."/>
        </authorList>
    </citation>
    <scope>NUCLEOTIDE SEQUENCE [LARGE SCALE GENOMIC DNA]</scope>
</reference>
<feature type="transmembrane region" description="Helical" evidence="1">
    <location>
        <begin position="26"/>
        <end position="48"/>
    </location>
</feature>
<protein>
    <submittedName>
        <fullName evidence="2">Uncharacterized protein</fullName>
    </submittedName>
</protein>
<comment type="caution">
    <text evidence="2">The sequence shown here is derived from an EMBL/GenBank/DDBJ whole genome shotgun (WGS) entry which is preliminary data.</text>
</comment>